<gene>
    <name evidence="2" type="ORF">BDV98DRAFT_576013</name>
</gene>
<organism evidence="2 3">
    <name type="scientific">Pterulicium gracile</name>
    <dbReference type="NCBI Taxonomy" id="1884261"/>
    <lineage>
        <taxon>Eukaryota</taxon>
        <taxon>Fungi</taxon>
        <taxon>Dikarya</taxon>
        <taxon>Basidiomycota</taxon>
        <taxon>Agaricomycotina</taxon>
        <taxon>Agaricomycetes</taxon>
        <taxon>Agaricomycetidae</taxon>
        <taxon>Agaricales</taxon>
        <taxon>Pleurotineae</taxon>
        <taxon>Pterulaceae</taxon>
        <taxon>Pterulicium</taxon>
    </lineage>
</organism>
<evidence type="ECO:0000313" key="2">
    <source>
        <dbReference type="EMBL" id="TFK96492.1"/>
    </source>
</evidence>
<name>A0A5C3Q3F5_9AGAR</name>
<evidence type="ECO:0000256" key="1">
    <source>
        <dbReference type="SAM" id="MobiDB-lite"/>
    </source>
</evidence>
<proteinExistence type="predicted"/>
<accession>A0A5C3Q3F5</accession>
<feature type="compositionally biased region" description="Polar residues" evidence="1">
    <location>
        <begin position="366"/>
        <end position="376"/>
    </location>
</feature>
<sequence length="411" mass="43732">MASLSHKVILDNFIDATGYPSLESNFFTYEYGPWKEPGEPVGSEYPRYPNWNFTTSDAGYLKEFHFSGTGADIFGAAYCIFEGNNTRTALPYKPHLDGAEVSYPEAVKADAGYPLIYTVSGLADEKHTVRFQDLSVNNCISEAKGGVIKTVDYALITLSQDTRIHPQTDLLLAGHDDPFIVYSDDGWAPAIDPGASSAQHYPGISESLSMPVMRTTSVGSWVSFSFFGSHVAAAGSMNIGEGSCPAPGWCTELSLQVSLDGEVSEHKYPKSDKASPFFWETTNLSDLPNGAPHVVNITLLDAPKPSGDTESFRVAGFAYTPAFTSLAEGNKLWEKAPASPGGSTNSAKPDASKQDSDKPSTDTKASDTTSQASSNAPKAEDADSSAAGQSSIAMSAMLCVLACITSVLLFA</sequence>
<feature type="compositionally biased region" description="Basic and acidic residues" evidence="1">
    <location>
        <begin position="350"/>
        <end position="365"/>
    </location>
</feature>
<dbReference type="Proteomes" id="UP000305067">
    <property type="component" value="Unassembled WGS sequence"/>
</dbReference>
<dbReference type="EMBL" id="ML178859">
    <property type="protein sequence ID" value="TFK96492.1"/>
    <property type="molecule type" value="Genomic_DNA"/>
</dbReference>
<feature type="region of interest" description="Disordered" evidence="1">
    <location>
        <begin position="333"/>
        <end position="387"/>
    </location>
</feature>
<reference evidence="2 3" key="1">
    <citation type="journal article" date="2019" name="Nat. Ecol. Evol.">
        <title>Megaphylogeny resolves global patterns of mushroom evolution.</title>
        <authorList>
            <person name="Varga T."/>
            <person name="Krizsan K."/>
            <person name="Foldi C."/>
            <person name="Dima B."/>
            <person name="Sanchez-Garcia M."/>
            <person name="Sanchez-Ramirez S."/>
            <person name="Szollosi G.J."/>
            <person name="Szarkandi J.G."/>
            <person name="Papp V."/>
            <person name="Albert L."/>
            <person name="Andreopoulos W."/>
            <person name="Angelini C."/>
            <person name="Antonin V."/>
            <person name="Barry K.W."/>
            <person name="Bougher N.L."/>
            <person name="Buchanan P."/>
            <person name="Buyck B."/>
            <person name="Bense V."/>
            <person name="Catcheside P."/>
            <person name="Chovatia M."/>
            <person name="Cooper J."/>
            <person name="Damon W."/>
            <person name="Desjardin D."/>
            <person name="Finy P."/>
            <person name="Geml J."/>
            <person name="Haridas S."/>
            <person name="Hughes K."/>
            <person name="Justo A."/>
            <person name="Karasinski D."/>
            <person name="Kautmanova I."/>
            <person name="Kiss B."/>
            <person name="Kocsube S."/>
            <person name="Kotiranta H."/>
            <person name="LaButti K.M."/>
            <person name="Lechner B.E."/>
            <person name="Liimatainen K."/>
            <person name="Lipzen A."/>
            <person name="Lukacs Z."/>
            <person name="Mihaltcheva S."/>
            <person name="Morgado L.N."/>
            <person name="Niskanen T."/>
            <person name="Noordeloos M.E."/>
            <person name="Ohm R.A."/>
            <person name="Ortiz-Santana B."/>
            <person name="Ovrebo C."/>
            <person name="Racz N."/>
            <person name="Riley R."/>
            <person name="Savchenko A."/>
            <person name="Shiryaev A."/>
            <person name="Soop K."/>
            <person name="Spirin V."/>
            <person name="Szebenyi C."/>
            <person name="Tomsovsky M."/>
            <person name="Tulloss R.E."/>
            <person name="Uehling J."/>
            <person name="Grigoriev I.V."/>
            <person name="Vagvolgyi C."/>
            <person name="Papp T."/>
            <person name="Martin F.M."/>
            <person name="Miettinen O."/>
            <person name="Hibbett D.S."/>
            <person name="Nagy L.G."/>
        </authorList>
    </citation>
    <scope>NUCLEOTIDE SEQUENCE [LARGE SCALE GENOMIC DNA]</scope>
    <source>
        <strain evidence="2 3">CBS 309.79</strain>
    </source>
</reference>
<keyword evidence="3" id="KW-1185">Reference proteome</keyword>
<evidence type="ECO:0000313" key="3">
    <source>
        <dbReference type="Proteomes" id="UP000305067"/>
    </source>
</evidence>
<dbReference type="AlphaFoldDB" id="A0A5C3Q3F5"/>
<protein>
    <submittedName>
        <fullName evidence="2">Uncharacterized protein</fullName>
    </submittedName>
</protein>